<evidence type="ECO:0000256" key="7">
    <source>
        <dbReference type="ARBA" id="ARBA00022989"/>
    </source>
</evidence>
<feature type="transmembrane region" description="Helical" evidence="11">
    <location>
        <begin position="550"/>
        <end position="569"/>
    </location>
</feature>
<accession>A0A8H7BCC4</accession>
<evidence type="ECO:0000256" key="11">
    <source>
        <dbReference type="SAM" id="Phobius"/>
    </source>
</evidence>
<feature type="domain" description="Zn(2)-C6 fungal-type" evidence="12">
    <location>
        <begin position="388"/>
        <end position="418"/>
    </location>
</feature>
<sequence>MSSSSDQGPQPNPTQTLSSDKGTDLEILPIQEQAAPNHVSVIKGLGYLDRFLALWILLAMAVGILLGNFVEEIGPALQKGKFVGVSIPIAIGLLVMMYPILCKVRYETLHHLFRTRALWVQIVFSIVMNWVIAPLLMLGLAWAFLPDQSDLRIGLILVGLARCIAMVLIWNGLAGGDDEYCAILVAVNSILQMILYAPLAILFIKVISRETGTVAVSYETVATSVAVFLGVPLGAAILTRLLFRKLAGAKWYDQVFLKWLAPWSLVGLLYTILVLFASQGKQVIHQIVSVVRTAAPLMVYFVAIFFFTLFVCNKLGYGYKLGATQSFTAASNNFELAIAVAVATYGPNSDQALAATVGPLIEVPVLIGLVYLVKWMGRRPSAPVAKRACDACKRRKVRCDALSTPCANCRISRLECVYNIAPQKRGPKRKRNVTTQPTFRVSDGESMRQAGATVHQSDARLSNTTFRSYDLQVSLTGAPSSAARNLQPSSQVHQQPDLALHGIADQCITLYMNYLFPISPTVHEPSIRALVPLLRGNGGEDMAVLRSRTLLTALCAVTALTLPVSVFPMREQIGRQFLTASRETLKSHEDYDLWTKASSIIIKFDSLEIWNEGVEDRSALVGPSHEVVITDYLDFIAMIDHCRFDIKVPETVDPDSPTSTRIQRAFDIQRTNLCVTYYCLKMVLLQRFYETGISEHLGVSGTSYSLALRRLDIASDMVRVLSEVSIESLQVNGETCVEKIRRIGVTLLELIQQSHNLALTERAKSLFFTLLDVLSRLDSRVSEELDFNRGF</sequence>
<feature type="transmembrane region" description="Helical" evidence="11">
    <location>
        <begin position="297"/>
        <end position="315"/>
    </location>
</feature>
<dbReference type="InterPro" id="IPR004706">
    <property type="entry name" value="Arsenical-R_Acr3"/>
</dbReference>
<dbReference type="FunFam" id="1.20.1530.20:FF:000009">
    <property type="entry name" value="Arsenite transporter, ACR3 family"/>
    <property type="match status" value="1"/>
</dbReference>
<dbReference type="GO" id="GO:0015105">
    <property type="term" value="F:arsenite transmembrane transporter activity"/>
    <property type="evidence" value="ECO:0007669"/>
    <property type="project" value="TreeGrafter"/>
</dbReference>
<comment type="subcellular location">
    <subcellularLocation>
        <location evidence="1">Cell membrane</location>
        <topology evidence="1">Multi-pass membrane protein</topology>
    </subcellularLocation>
</comment>
<dbReference type="NCBIfam" id="TIGR00832">
    <property type="entry name" value="acr3"/>
    <property type="match status" value="1"/>
</dbReference>
<dbReference type="GO" id="GO:0008270">
    <property type="term" value="F:zinc ion binding"/>
    <property type="evidence" value="ECO:0007669"/>
    <property type="project" value="InterPro"/>
</dbReference>
<evidence type="ECO:0000256" key="5">
    <source>
        <dbReference type="ARBA" id="ARBA00022692"/>
    </source>
</evidence>
<comment type="similarity">
    <text evidence="2">Belongs to the arsenical resistance-3 (ACR3) (TC 2.A.59) family.</text>
</comment>
<evidence type="ECO:0000259" key="12">
    <source>
        <dbReference type="PROSITE" id="PS50048"/>
    </source>
</evidence>
<evidence type="ECO:0000256" key="8">
    <source>
        <dbReference type="ARBA" id="ARBA00023136"/>
    </source>
</evidence>
<evidence type="ECO:0000313" key="14">
    <source>
        <dbReference type="Proteomes" id="UP000596902"/>
    </source>
</evidence>
<dbReference type="SMART" id="SM00066">
    <property type="entry name" value="GAL4"/>
    <property type="match status" value="1"/>
</dbReference>
<dbReference type="EMBL" id="JAAABM010000006">
    <property type="protein sequence ID" value="KAF7676727.1"/>
    <property type="molecule type" value="Genomic_DNA"/>
</dbReference>
<evidence type="ECO:0000256" key="2">
    <source>
        <dbReference type="ARBA" id="ARBA00010110"/>
    </source>
</evidence>
<feature type="region of interest" description="Disordered" evidence="10">
    <location>
        <begin position="1"/>
        <end position="21"/>
    </location>
</feature>
<dbReference type="GO" id="GO:0015104">
    <property type="term" value="F:antimonite transmembrane transporter activity"/>
    <property type="evidence" value="ECO:0007669"/>
    <property type="project" value="TreeGrafter"/>
</dbReference>
<feature type="compositionally biased region" description="Polar residues" evidence="10">
    <location>
        <begin position="1"/>
        <end position="20"/>
    </location>
</feature>
<proteinExistence type="inferred from homology"/>
<dbReference type="Pfam" id="PF00172">
    <property type="entry name" value="Zn_clus"/>
    <property type="match status" value="1"/>
</dbReference>
<name>A0A8H7BCC4_9PLEO</name>
<dbReference type="Gene3D" id="1.20.1530.20">
    <property type="match status" value="1"/>
</dbReference>
<keyword evidence="8 11" id="KW-0472">Membrane</keyword>
<keyword evidence="4" id="KW-1003">Cell membrane</keyword>
<keyword evidence="3" id="KW-0813">Transport</keyword>
<evidence type="ECO:0000256" key="4">
    <source>
        <dbReference type="ARBA" id="ARBA00022475"/>
    </source>
</evidence>
<evidence type="ECO:0000256" key="9">
    <source>
        <dbReference type="ARBA" id="ARBA00023242"/>
    </source>
</evidence>
<feature type="transmembrane region" description="Helical" evidence="11">
    <location>
        <begin position="352"/>
        <end position="373"/>
    </location>
</feature>
<dbReference type="RefSeq" id="XP_038786936.1">
    <property type="nucleotide sequence ID" value="XM_038929986.1"/>
</dbReference>
<evidence type="ECO:0000313" key="13">
    <source>
        <dbReference type="EMBL" id="KAF7676727.1"/>
    </source>
</evidence>
<dbReference type="Pfam" id="PF01758">
    <property type="entry name" value="SBF"/>
    <property type="match status" value="1"/>
</dbReference>
<evidence type="ECO:0000256" key="3">
    <source>
        <dbReference type="ARBA" id="ARBA00022448"/>
    </source>
</evidence>
<dbReference type="GeneID" id="62203164"/>
<feature type="transmembrane region" description="Helical" evidence="11">
    <location>
        <begin position="255"/>
        <end position="277"/>
    </location>
</feature>
<reference evidence="13" key="1">
    <citation type="submission" date="2020-01" db="EMBL/GenBank/DDBJ databases">
        <authorList>
            <person name="Feng Z.H.Z."/>
        </authorList>
    </citation>
    <scope>NUCLEOTIDE SEQUENCE</scope>
    <source>
        <strain evidence="13">CBS107.38</strain>
    </source>
</reference>
<dbReference type="SUPFAM" id="SSF57701">
    <property type="entry name" value="Zn2/Cys6 DNA-binding domain"/>
    <property type="match status" value="1"/>
</dbReference>
<dbReference type="PROSITE" id="PS50048">
    <property type="entry name" value="ZN2_CY6_FUNGAL_2"/>
    <property type="match status" value="1"/>
</dbReference>
<feature type="transmembrane region" description="Helical" evidence="11">
    <location>
        <begin position="51"/>
        <end position="70"/>
    </location>
</feature>
<evidence type="ECO:0000256" key="6">
    <source>
        <dbReference type="ARBA" id="ARBA00022849"/>
    </source>
</evidence>
<feature type="transmembrane region" description="Helical" evidence="11">
    <location>
        <begin position="180"/>
        <end position="204"/>
    </location>
</feature>
<dbReference type="GO" id="GO:0046685">
    <property type="term" value="P:response to arsenic-containing substance"/>
    <property type="evidence" value="ECO:0007669"/>
    <property type="project" value="UniProtKB-KW"/>
</dbReference>
<dbReference type="InterPro" id="IPR001138">
    <property type="entry name" value="Zn2Cys6_DnaBD"/>
</dbReference>
<protein>
    <submittedName>
        <fullName evidence="13">Arsenical-resistance protein</fullName>
    </submittedName>
</protein>
<dbReference type="GO" id="GO:0005886">
    <property type="term" value="C:plasma membrane"/>
    <property type="evidence" value="ECO:0007669"/>
    <property type="project" value="UniProtKB-SubCell"/>
</dbReference>
<keyword evidence="5 11" id="KW-0812">Transmembrane</keyword>
<dbReference type="Proteomes" id="UP000596902">
    <property type="component" value="Unassembled WGS sequence"/>
</dbReference>
<evidence type="ECO:0000256" key="1">
    <source>
        <dbReference type="ARBA" id="ARBA00004651"/>
    </source>
</evidence>
<dbReference type="InterPro" id="IPR038770">
    <property type="entry name" value="Na+/solute_symporter_sf"/>
</dbReference>
<dbReference type="GO" id="GO:0015297">
    <property type="term" value="F:antiporter activity"/>
    <property type="evidence" value="ECO:0007669"/>
    <property type="project" value="InterPro"/>
</dbReference>
<keyword evidence="9" id="KW-0539">Nucleus</keyword>
<dbReference type="PANTHER" id="PTHR43057:SF1">
    <property type="entry name" value="ARSENICAL-RESISTANCE PROTEIN 3"/>
    <property type="match status" value="1"/>
</dbReference>
<comment type="caution">
    <text evidence="13">The sequence shown here is derived from an EMBL/GenBank/DDBJ whole genome shotgun (WGS) entry which is preliminary data.</text>
</comment>
<gene>
    <name evidence="13" type="ORF">GT037_004939</name>
</gene>
<feature type="transmembrane region" description="Helical" evidence="11">
    <location>
        <begin position="122"/>
        <end position="145"/>
    </location>
</feature>
<dbReference type="Gene3D" id="4.10.240.10">
    <property type="entry name" value="Zn(2)-C6 fungal-type DNA-binding domain"/>
    <property type="match status" value="1"/>
</dbReference>
<keyword evidence="14" id="KW-1185">Reference proteome</keyword>
<organism evidence="13 14">
    <name type="scientific">Alternaria burnsii</name>
    <dbReference type="NCBI Taxonomy" id="1187904"/>
    <lineage>
        <taxon>Eukaryota</taxon>
        <taxon>Fungi</taxon>
        <taxon>Dikarya</taxon>
        <taxon>Ascomycota</taxon>
        <taxon>Pezizomycotina</taxon>
        <taxon>Dothideomycetes</taxon>
        <taxon>Pleosporomycetidae</taxon>
        <taxon>Pleosporales</taxon>
        <taxon>Pleosporineae</taxon>
        <taxon>Pleosporaceae</taxon>
        <taxon>Alternaria</taxon>
        <taxon>Alternaria sect. Alternaria</taxon>
    </lineage>
</organism>
<dbReference type="GO" id="GO:0000981">
    <property type="term" value="F:DNA-binding transcription factor activity, RNA polymerase II-specific"/>
    <property type="evidence" value="ECO:0007669"/>
    <property type="project" value="InterPro"/>
</dbReference>
<keyword evidence="6" id="KW-0059">Arsenical resistance</keyword>
<dbReference type="CDD" id="cd00067">
    <property type="entry name" value="GAL4"/>
    <property type="match status" value="1"/>
</dbReference>
<feature type="transmembrane region" description="Helical" evidence="11">
    <location>
        <begin position="151"/>
        <end position="173"/>
    </location>
</feature>
<evidence type="ECO:0000256" key="10">
    <source>
        <dbReference type="SAM" id="MobiDB-lite"/>
    </source>
</evidence>
<dbReference type="PROSITE" id="PS00463">
    <property type="entry name" value="ZN2_CY6_FUNGAL_1"/>
    <property type="match status" value="1"/>
</dbReference>
<feature type="transmembrane region" description="Helical" evidence="11">
    <location>
        <begin position="82"/>
        <end position="101"/>
    </location>
</feature>
<dbReference type="InterPro" id="IPR002657">
    <property type="entry name" value="BilAc:Na_symport/Acr3"/>
</dbReference>
<feature type="transmembrane region" description="Helical" evidence="11">
    <location>
        <begin position="224"/>
        <end position="243"/>
    </location>
</feature>
<keyword evidence="7 11" id="KW-1133">Transmembrane helix</keyword>
<dbReference type="PANTHER" id="PTHR43057">
    <property type="entry name" value="ARSENITE EFFLUX TRANSPORTER"/>
    <property type="match status" value="1"/>
</dbReference>
<dbReference type="InterPro" id="IPR036864">
    <property type="entry name" value="Zn2-C6_fun-type_DNA-bd_sf"/>
</dbReference>
<reference evidence="13" key="2">
    <citation type="submission" date="2020-08" db="EMBL/GenBank/DDBJ databases">
        <title>Draft Genome Sequence of Cumin Blight Pathogen Alternaria burnsii.</title>
        <authorList>
            <person name="Feng Z."/>
        </authorList>
    </citation>
    <scope>NUCLEOTIDE SEQUENCE</scope>
    <source>
        <strain evidence="13">CBS107.38</strain>
    </source>
</reference>
<dbReference type="AlphaFoldDB" id="A0A8H7BCC4"/>